<evidence type="ECO:0000256" key="2">
    <source>
        <dbReference type="ARBA" id="ARBA00022448"/>
    </source>
</evidence>
<dbReference type="OrthoDB" id="9768470at2"/>
<dbReference type="Gene3D" id="2.60.40.1120">
    <property type="entry name" value="Carboxypeptidase-like, regulatory domain"/>
    <property type="match status" value="1"/>
</dbReference>
<dbReference type="PANTHER" id="PTHR40980:SF4">
    <property type="entry name" value="TONB-DEPENDENT RECEPTOR-LIKE BETA-BARREL DOMAIN-CONTAINING PROTEIN"/>
    <property type="match status" value="1"/>
</dbReference>
<name>A0A2V3PKW4_9BACT</name>
<dbReference type="InterPro" id="IPR041700">
    <property type="entry name" value="OMP_b-brl_3"/>
</dbReference>
<dbReference type="PANTHER" id="PTHR40980">
    <property type="entry name" value="PLUG DOMAIN-CONTAINING PROTEIN"/>
    <property type="match status" value="1"/>
</dbReference>
<dbReference type="InterPro" id="IPR037066">
    <property type="entry name" value="Plug_dom_sf"/>
</dbReference>
<dbReference type="PROSITE" id="PS52016">
    <property type="entry name" value="TONB_DEPENDENT_REC_3"/>
    <property type="match status" value="1"/>
</dbReference>
<dbReference type="Pfam" id="PF07715">
    <property type="entry name" value="Plug"/>
    <property type="match status" value="1"/>
</dbReference>
<dbReference type="EMBL" id="QICL01000022">
    <property type="protein sequence ID" value="PXV62126.1"/>
    <property type="molecule type" value="Genomic_DNA"/>
</dbReference>
<keyword evidence="4 7" id="KW-0812">Transmembrane</keyword>
<keyword evidence="3 7" id="KW-1134">Transmembrane beta strand</keyword>
<feature type="domain" description="TonB-dependent receptor plug" evidence="9">
    <location>
        <begin position="141"/>
        <end position="231"/>
    </location>
</feature>
<evidence type="ECO:0000256" key="4">
    <source>
        <dbReference type="ARBA" id="ARBA00022692"/>
    </source>
</evidence>
<keyword evidence="5 7" id="KW-0472">Membrane</keyword>
<dbReference type="RefSeq" id="WP_110311669.1">
    <property type="nucleotide sequence ID" value="NZ_QICL01000022.1"/>
</dbReference>
<dbReference type="GO" id="GO:0009279">
    <property type="term" value="C:cell outer membrane"/>
    <property type="evidence" value="ECO:0007669"/>
    <property type="project" value="UniProtKB-SubCell"/>
</dbReference>
<dbReference type="InterPro" id="IPR008969">
    <property type="entry name" value="CarboxyPept-like_regulatory"/>
</dbReference>
<dbReference type="Pfam" id="PF13715">
    <property type="entry name" value="CarbopepD_reg_2"/>
    <property type="match status" value="1"/>
</dbReference>
<evidence type="ECO:0000313" key="11">
    <source>
        <dbReference type="EMBL" id="PXV62126.1"/>
    </source>
</evidence>
<evidence type="ECO:0000256" key="6">
    <source>
        <dbReference type="ARBA" id="ARBA00023237"/>
    </source>
</evidence>
<dbReference type="Pfam" id="PF14905">
    <property type="entry name" value="OMP_b-brl_3"/>
    <property type="match status" value="1"/>
</dbReference>
<keyword evidence="12" id="KW-1185">Reference proteome</keyword>
<gene>
    <name evidence="11" type="ORF">CLV62_12281</name>
</gene>
<protein>
    <submittedName>
        <fullName evidence="11">TonB-dependent receptor</fullName>
    </submittedName>
</protein>
<dbReference type="Gene3D" id="2.40.170.20">
    <property type="entry name" value="TonB-dependent receptor, beta-barrel domain"/>
    <property type="match status" value="1"/>
</dbReference>
<dbReference type="InterPro" id="IPR036942">
    <property type="entry name" value="Beta-barrel_TonB_sf"/>
</dbReference>
<dbReference type="Gene3D" id="2.170.130.10">
    <property type="entry name" value="TonB-dependent receptor, plug domain"/>
    <property type="match status" value="1"/>
</dbReference>
<feature type="transmembrane region" description="Helical" evidence="8">
    <location>
        <begin position="14"/>
        <end position="32"/>
    </location>
</feature>
<comment type="similarity">
    <text evidence="7">Belongs to the TonB-dependent receptor family.</text>
</comment>
<evidence type="ECO:0000256" key="5">
    <source>
        <dbReference type="ARBA" id="ARBA00023136"/>
    </source>
</evidence>
<reference evidence="11 12" key="1">
    <citation type="submission" date="2018-03" db="EMBL/GenBank/DDBJ databases">
        <title>Genomic Encyclopedia of Archaeal and Bacterial Type Strains, Phase II (KMG-II): from individual species to whole genera.</title>
        <authorList>
            <person name="Goeker M."/>
        </authorList>
    </citation>
    <scope>NUCLEOTIDE SEQUENCE [LARGE SCALE GENOMIC DNA]</scope>
    <source>
        <strain evidence="11 12">DSM 100214</strain>
    </source>
</reference>
<keyword evidence="6 7" id="KW-0998">Cell outer membrane</keyword>
<evidence type="ECO:0000256" key="8">
    <source>
        <dbReference type="SAM" id="Phobius"/>
    </source>
</evidence>
<dbReference type="InterPro" id="IPR039426">
    <property type="entry name" value="TonB-dep_rcpt-like"/>
</dbReference>
<keyword evidence="2 7" id="KW-0813">Transport</keyword>
<organism evidence="11 12">
    <name type="scientific">Dysgonomonas alginatilytica</name>
    <dbReference type="NCBI Taxonomy" id="1605892"/>
    <lineage>
        <taxon>Bacteria</taxon>
        <taxon>Pseudomonadati</taxon>
        <taxon>Bacteroidota</taxon>
        <taxon>Bacteroidia</taxon>
        <taxon>Bacteroidales</taxon>
        <taxon>Dysgonomonadaceae</taxon>
        <taxon>Dysgonomonas</taxon>
    </lineage>
</organism>
<comment type="subcellular location">
    <subcellularLocation>
        <location evidence="1 7">Cell outer membrane</location>
        <topology evidence="1 7">Multi-pass membrane protein</topology>
    </subcellularLocation>
</comment>
<evidence type="ECO:0000256" key="7">
    <source>
        <dbReference type="PROSITE-ProRule" id="PRU01360"/>
    </source>
</evidence>
<dbReference type="AlphaFoldDB" id="A0A2V3PKW4"/>
<evidence type="ECO:0000256" key="1">
    <source>
        <dbReference type="ARBA" id="ARBA00004571"/>
    </source>
</evidence>
<evidence type="ECO:0000313" key="12">
    <source>
        <dbReference type="Proteomes" id="UP000247973"/>
    </source>
</evidence>
<accession>A0A2V3PKW4</accession>
<feature type="domain" description="Outer membrane protein beta-barrel" evidence="10">
    <location>
        <begin position="597"/>
        <end position="913"/>
    </location>
</feature>
<keyword evidence="8" id="KW-1133">Transmembrane helix</keyword>
<dbReference type="SUPFAM" id="SSF49464">
    <property type="entry name" value="Carboxypeptidase regulatory domain-like"/>
    <property type="match status" value="1"/>
</dbReference>
<dbReference type="SUPFAM" id="SSF56935">
    <property type="entry name" value="Porins"/>
    <property type="match status" value="1"/>
</dbReference>
<dbReference type="Proteomes" id="UP000247973">
    <property type="component" value="Unassembled WGS sequence"/>
</dbReference>
<sequence>MHNQDYLISEEKNYVLKLTLTVFALLVASVLFSQTSIKGIVTDAKTGETLPGVAVSIKNTTQGVMSDADGNYELNVGAGKHTVVASYLSYSALEVTDVEVKRGEITNLNIPMQESLNALNEVVVVAMARINSEVSLLNSMKNANGIVSGVSSQQISRNQDRDASEVIRRIPGISIMDNKFIVARGLSQRYNNVWINNSATPSSEADSRSFSFDLIPSSQIENIMIVKSPQPELPADFSGGFVKVATKGIPSENSMEISYGTGFNAQTQFEDFKYNPGSSTDFLGFDNGHRSLRSIVPFRLDGDNTEMVDAVTKNGFNNNWAIKTKSPLPDQRFSFAMSRRINTEGGQQWGLTSAINYSYTSRTLMNMRNAQYEVYNDISDKTELDNDYSDNQYNTNARLGAMVNLSFISNKNNHYEFQNIFNQLGQDRYTFREGTDYTSGRSKRQERQEYLYSSRTTYSGQFTGKHTLSFTDKLDWTLGFSYANKNQPDRRMINRTENASTAEDPFNGQMYVSQADIERNFIDLSEYTYNAAANYSHDLKINSSITSTLKGGFYGEYKVKDYNTRDFDFLYNENYFPYSFRFGDVVKDILIPENFGANRLYINESTNNVDSYDGNNKLLAAYLAINIPYKKFNIYAGARFEHDIMTLTNFISPVGFETKDSEYKTTDVFPSLNVSYNLDKSNILRFAYGMSINRPEFREVSPASFYDFDLFNRIQGNPDLKAAYIQNLDLRYEFYPSSGELVSVALFYKHFENPIEWTFINTGGGSRIFTFENALSGQNLGVEIDLKKRLDFMGLKDFSAVINGSLIQSKVKFEENSTEDERPLQGQSPFLVNAGFFYQSEPLQLTAGLMYNIIGKRIVGIGLKSKSENSTVNDDIPDMYEMPRNVLDFTVTKRIGKQLEIAAAVKDIFSQDVLYKQFPKFIDDAGVLHERQQTTRRFNPGQNISLSAKFNF</sequence>
<evidence type="ECO:0000259" key="10">
    <source>
        <dbReference type="Pfam" id="PF14905"/>
    </source>
</evidence>
<evidence type="ECO:0000256" key="3">
    <source>
        <dbReference type="ARBA" id="ARBA00022452"/>
    </source>
</evidence>
<proteinExistence type="inferred from homology"/>
<evidence type="ECO:0000259" key="9">
    <source>
        <dbReference type="Pfam" id="PF07715"/>
    </source>
</evidence>
<comment type="caution">
    <text evidence="11">The sequence shown here is derived from an EMBL/GenBank/DDBJ whole genome shotgun (WGS) entry which is preliminary data.</text>
</comment>
<dbReference type="InterPro" id="IPR012910">
    <property type="entry name" value="Plug_dom"/>
</dbReference>
<keyword evidence="11" id="KW-0675">Receptor</keyword>